<sequence>MSSQSSNALESDPGVEQPPVEHTADVAKSLASSVPPDALASDPGVEQPPIQAKAERTADVAISFVTPPRSVRVPCPGSRATFSSRETIYYKANDEAMYAVIRRYLNRIQWIQRMVWNNDTDAPQYKEYEQVTGLTITQGSDVTNGFNLGASYKGMSIGIDHSTRTFKSTETTETWKEIIKINVPPRSELIFYQKRFDFTDEIYFILDAWGHDHTIGIWGAFTPPTTKVTSVYIMAEEYYTRTGSLPEGPGAATADSVPWVQLPLERLKRDGTTKRAKNVLADMGL</sequence>
<name>A0AAD6SBF4_9AGAR</name>
<organism evidence="2 3">
    <name type="scientific">Mycena alexandri</name>
    <dbReference type="NCBI Taxonomy" id="1745969"/>
    <lineage>
        <taxon>Eukaryota</taxon>
        <taxon>Fungi</taxon>
        <taxon>Dikarya</taxon>
        <taxon>Basidiomycota</taxon>
        <taxon>Agaricomycotina</taxon>
        <taxon>Agaricomycetes</taxon>
        <taxon>Agaricomycetidae</taxon>
        <taxon>Agaricales</taxon>
        <taxon>Marasmiineae</taxon>
        <taxon>Mycenaceae</taxon>
        <taxon>Mycena</taxon>
    </lineage>
</organism>
<evidence type="ECO:0000313" key="3">
    <source>
        <dbReference type="Proteomes" id="UP001218188"/>
    </source>
</evidence>
<dbReference type="Proteomes" id="UP001218188">
    <property type="component" value="Unassembled WGS sequence"/>
</dbReference>
<comment type="caution">
    <text evidence="2">The sequence shown here is derived from an EMBL/GenBank/DDBJ whole genome shotgun (WGS) entry which is preliminary data.</text>
</comment>
<evidence type="ECO:0000256" key="1">
    <source>
        <dbReference type="SAM" id="MobiDB-lite"/>
    </source>
</evidence>
<evidence type="ECO:0000313" key="2">
    <source>
        <dbReference type="EMBL" id="KAJ7024643.1"/>
    </source>
</evidence>
<dbReference type="EMBL" id="JARJCM010000166">
    <property type="protein sequence ID" value="KAJ7024643.1"/>
    <property type="molecule type" value="Genomic_DNA"/>
</dbReference>
<dbReference type="SUPFAM" id="SSF56973">
    <property type="entry name" value="Aerolisin/ETX pore-forming domain"/>
    <property type="match status" value="1"/>
</dbReference>
<accession>A0AAD6SBF4</accession>
<feature type="region of interest" description="Disordered" evidence="1">
    <location>
        <begin position="1"/>
        <end position="52"/>
    </location>
</feature>
<proteinExistence type="predicted"/>
<keyword evidence="3" id="KW-1185">Reference proteome</keyword>
<gene>
    <name evidence="2" type="ORF">C8F04DRAFT_1301751</name>
</gene>
<dbReference type="AlphaFoldDB" id="A0AAD6SBF4"/>
<protein>
    <submittedName>
        <fullName evidence="2">Uncharacterized protein</fullName>
    </submittedName>
</protein>
<reference evidence="2" key="1">
    <citation type="submission" date="2023-03" db="EMBL/GenBank/DDBJ databases">
        <title>Massive genome expansion in bonnet fungi (Mycena s.s.) driven by repeated elements and novel gene families across ecological guilds.</title>
        <authorList>
            <consortium name="Lawrence Berkeley National Laboratory"/>
            <person name="Harder C.B."/>
            <person name="Miyauchi S."/>
            <person name="Viragh M."/>
            <person name="Kuo A."/>
            <person name="Thoen E."/>
            <person name="Andreopoulos B."/>
            <person name="Lu D."/>
            <person name="Skrede I."/>
            <person name="Drula E."/>
            <person name="Henrissat B."/>
            <person name="Morin E."/>
            <person name="Kohler A."/>
            <person name="Barry K."/>
            <person name="LaButti K."/>
            <person name="Morin E."/>
            <person name="Salamov A."/>
            <person name="Lipzen A."/>
            <person name="Mereny Z."/>
            <person name="Hegedus B."/>
            <person name="Baldrian P."/>
            <person name="Stursova M."/>
            <person name="Weitz H."/>
            <person name="Taylor A."/>
            <person name="Grigoriev I.V."/>
            <person name="Nagy L.G."/>
            <person name="Martin F."/>
            <person name="Kauserud H."/>
        </authorList>
    </citation>
    <scope>NUCLEOTIDE SEQUENCE</scope>
    <source>
        <strain evidence="2">CBHHK200</strain>
    </source>
</reference>